<proteinExistence type="predicted"/>
<dbReference type="AlphaFoldDB" id="A0A0E4BSZ6"/>
<reference evidence="1 2" key="1">
    <citation type="submission" date="2014-11" db="EMBL/GenBank/DDBJ databases">
        <title>Symbiosis island explosion on the genome of extra-slow-growing strains of soybean bradyrhizobia with massive insertion sequences.</title>
        <authorList>
            <person name="Iida T."/>
            <person name="Minamisawa K."/>
        </authorList>
    </citation>
    <scope>NUCLEOTIDE SEQUENCE [LARGE SCALE GENOMIC DNA]</scope>
    <source>
        <strain evidence="1 2">NK6</strain>
    </source>
</reference>
<dbReference type="Proteomes" id="UP000063308">
    <property type="component" value="Chromosome"/>
</dbReference>
<protein>
    <submittedName>
        <fullName evidence="1">Uncharacterized protein</fullName>
    </submittedName>
</protein>
<evidence type="ECO:0000313" key="1">
    <source>
        <dbReference type="EMBL" id="BAR59232.1"/>
    </source>
</evidence>
<dbReference type="EMBL" id="AP014685">
    <property type="protein sequence ID" value="BAR59232.1"/>
    <property type="molecule type" value="Genomic_DNA"/>
</dbReference>
<accession>A0A0E4BSZ6</accession>
<gene>
    <name evidence="1" type="ORF">NK6_6078</name>
</gene>
<organism evidence="1 2">
    <name type="scientific">Bradyrhizobium diazoefficiens</name>
    <dbReference type="NCBI Taxonomy" id="1355477"/>
    <lineage>
        <taxon>Bacteria</taxon>
        <taxon>Pseudomonadati</taxon>
        <taxon>Pseudomonadota</taxon>
        <taxon>Alphaproteobacteria</taxon>
        <taxon>Hyphomicrobiales</taxon>
        <taxon>Nitrobacteraceae</taxon>
        <taxon>Bradyrhizobium</taxon>
    </lineage>
</organism>
<evidence type="ECO:0000313" key="2">
    <source>
        <dbReference type="Proteomes" id="UP000063308"/>
    </source>
</evidence>
<name>A0A0E4BSZ6_9BRAD</name>
<sequence length="33" mass="3495">MPSSQRFSPPSAPVLGSFSSMVILPDHHSVEGL</sequence>